<evidence type="ECO:0000313" key="4">
    <source>
        <dbReference type="Proteomes" id="UP000593564"/>
    </source>
</evidence>
<evidence type="ECO:0000256" key="1">
    <source>
        <dbReference type="SAM" id="MobiDB-lite"/>
    </source>
</evidence>
<dbReference type="PANTHER" id="PTHR48258">
    <property type="entry name" value="DUF4218 DOMAIN-CONTAINING PROTEIN-RELATED"/>
    <property type="match status" value="1"/>
</dbReference>
<feature type="region of interest" description="Disordered" evidence="1">
    <location>
        <begin position="334"/>
        <end position="354"/>
    </location>
</feature>
<dbReference type="InterPro" id="IPR025452">
    <property type="entry name" value="DUF4218"/>
</dbReference>
<organism evidence="3 4">
    <name type="scientific">Camellia sinensis</name>
    <name type="common">Tea plant</name>
    <name type="synonym">Thea sinensis</name>
    <dbReference type="NCBI Taxonomy" id="4442"/>
    <lineage>
        <taxon>Eukaryota</taxon>
        <taxon>Viridiplantae</taxon>
        <taxon>Streptophyta</taxon>
        <taxon>Embryophyta</taxon>
        <taxon>Tracheophyta</taxon>
        <taxon>Spermatophyta</taxon>
        <taxon>Magnoliopsida</taxon>
        <taxon>eudicotyledons</taxon>
        <taxon>Gunneridae</taxon>
        <taxon>Pentapetalae</taxon>
        <taxon>asterids</taxon>
        <taxon>Ericales</taxon>
        <taxon>Theaceae</taxon>
        <taxon>Camellia</taxon>
    </lineage>
</organism>
<dbReference type="EMBL" id="JACBKZ010000010">
    <property type="protein sequence ID" value="KAF5939815.1"/>
    <property type="molecule type" value="Genomic_DNA"/>
</dbReference>
<proteinExistence type="predicted"/>
<evidence type="ECO:0000313" key="3">
    <source>
        <dbReference type="EMBL" id="KAF5939815.1"/>
    </source>
</evidence>
<gene>
    <name evidence="3" type="ORF">HYC85_020982</name>
</gene>
<dbReference type="Proteomes" id="UP000593564">
    <property type="component" value="Unassembled WGS sequence"/>
</dbReference>
<feature type="compositionally biased region" description="Basic and acidic residues" evidence="1">
    <location>
        <begin position="334"/>
        <end position="348"/>
    </location>
</feature>
<comment type="caution">
    <text evidence="3">The sequence shown here is derived from an EMBL/GenBank/DDBJ whole genome shotgun (WGS) entry which is preliminary data.</text>
</comment>
<reference evidence="4" key="1">
    <citation type="journal article" date="2020" name="Nat. Commun.">
        <title>Genome assembly of wild tea tree DASZ reveals pedigree and selection history of tea varieties.</title>
        <authorList>
            <person name="Zhang W."/>
            <person name="Zhang Y."/>
            <person name="Qiu H."/>
            <person name="Guo Y."/>
            <person name="Wan H."/>
            <person name="Zhang X."/>
            <person name="Scossa F."/>
            <person name="Alseekh S."/>
            <person name="Zhang Q."/>
            <person name="Wang P."/>
            <person name="Xu L."/>
            <person name="Schmidt M.H."/>
            <person name="Jia X."/>
            <person name="Li D."/>
            <person name="Zhu A."/>
            <person name="Guo F."/>
            <person name="Chen W."/>
            <person name="Ni D."/>
            <person name="Usadel B."/>
            <person name="Fernie A.R."/>
            <person name="Wen W."/>
        </authorList>
    </citation>
    <scope>NUCLEOTIDE SEQUENCE [LARGE SCALE GENOMIC DNA]</scope>
    <source>
        <strain evidence="4">cv. G240</strain>
    </source>
</reference>
<dbReference type="PANTHER" id="PTHR48258:SF9">
    <property type="entry name" value="OS01G0348150 PROTEIN"/>
    <property type="match status" value="1"/>
</dbReference>
<name>A0A7J7GHP8_CAMSI</name>
<keyword evidence="4" id="KW-1185">Reference proteome</keyword>
<reference evidence="3 4" key="2">
    <citation type="submission" date="2020-07" db="EMBL/GenBank/DDBJ databases">
        <title>Genome assembly of wild tea tree DASZ reveals pedigree and selection history of tea varieties.</title>
        <authorList>
            <person name="Zhang W."/>
        </authorList>
    </citation>
    <scope>NUCLEOTIDE SEQUENCE [LARGE SCALE GENOMIC DNA]</scope>
    <source>
        <strain evidence="4">cv. G240</strain>
        <tissue evidence="3">Leaf</tissue>
    </source>
</reference>
<sequence length="443" mass="50907">MFDFVDLVHFRWMYQFERFMKILKGYVRNRNCPEGCIAECYIVEEVVEFCVEYLSGVDTIGIPSMRQQRWVEFVSTYDFDILYHSGKGNVVADELSRQHGIIASLMIQEWKSLELISMHDVQPIESAERAYIGILGYFGMVCNHTLFKMDTSHVLPTDGEDAWLLATEPKSNKRKGRGSTTLLDVIKDRSSAIDYNENGQLIGNNSIKCSSYHGVLARIMVPICYKDWFEVPGKLKEKLWSCVELTYKVDERSKKKVLSSICSKWRTFKKELTKYIRENKSNPEIISNPLAIYGFIEKDIGTHFLKGDYQKSLRVRTKDDIPPRALTQKIKENRVRTKDDIRPQDPKQNKRKGKPCKLAVDSIENIVAHGTVYERIELNEAIHTVPLGESNVLISISSAISFAAKESRELPDCCKFLPETHHLVIHLEVLLMGIKTLVVRQST</sequence>
<accession>A0A7J7GHP8</accession>
<protein>
    <recommendedName>
        <fullName evidence="2">DUF4218 domain-containing protein</fullName>
    </recommendedName>
</protein>
<feature type="domain" description="DUF4218" evidence="2">
    <location>
        <begin position="8"/>
        <end position="59"/>
    </location>
</feature>
<dbReference type="AlphaFoldDB" id="A0A7J7GHP8"/>
<dbReference type="Pfam" id="PF13960">
    <property type="entry name" value="DUF4218"/>
    <property type="match status" value="1"/>
</dbReference>
<evidence type="ECO:0000259" key="2">
    <source>
        <dbReference type="Pfam" id="PF13960"/>
    </source>
</evidence>